<dbReference type="CDD" id="cd02440">
    <property type="entry name" value="AdoMet_MTases"/>
    <property type="match status" value="1"/>
</dbReference>
<dbReference type="InterPro" id="IPR041698">
    <property type="entry name" value="Methyltransf_25"/>
</dbReference>
<proteinExistence type="predicted"/>
<comment type="caution">
    <text evidence="2">The sequence shown here is derived from an EMBL/GenBank/DDBJ whole genome shotgun (WGS) entry which is preliminary data.</text>
</comment>
<accession>A0ABU1BTZ9</accession>
<evidence type="ECO:0000313" key="3">
    <source>
        <dbReference type="Proteomes" id="UP001225596"/>
    </source>
</evidence>
<dbReference type="Gene3D" id="3.40.50.150">
    <property type="entry name" value="Vaccinia Virus protein VP39"/>
    <property type="match status" value="1"/>
</dbReference>
<evidence type="ECO:0000259" key="1">
    <source>
        <dbReference type="Pfam" id="PF13649"/>
    </source>
</evidence>
<organism evidence="2 3">
    <name type="scientific">Keguizhuia sedimenti</name>
    <dbReference type="NCBI Taxonomy" id="3064264"/>
    <lineage>
        <taxon>Bacteria</taxon>
        <taxon>Pseudomonadati</taxon>
        <taxon>Pseudomonadota</taxon>
        <taxon>Betaproteobacteria</taxon>
        <taxon>Burkholderiales</taxon>
        <taxon>Oxalobacteraceae</taxon>
        <taxon>Keguizhuia</taxon>
    </lineage>
</organism>
<sequence>MDSHSVLEQASPWVKRFAPLIPSGEVLDLACGGGRHSRFLAARGLSVLAVDREASALSLAAGKGIATLQCDLESDDADKSAAWPFRNGRFQGIVVTNYLHRPLFGPILNSLVPGGILIYETFAAGNERFGKPSNPNFLLQPGELLKIAQDAATARFHIIAFEDGYASLPKPAMVQRICLCKLDGERMPETAFNLGN</sequence>
<dbReference type="GO" id="GO:0032259">
    <property type="term" value="P:methylation"/>
    <property type="evidence" value="ECO:0007669"/>
    <property type="project" value="UniProtKB-KW"/>
</dbReference>
<dbReference type="Proteomes" id="UP001225596">
    <property type="component" value="Unassembled WGS sequence"/>
</dbReference>
<dbReference type="SUPFAM" id="SSF53335">
    <property type="entry name" value="S-adenosyl-L-methionine-dependent methyltransferases"/>
    <property type="match status" value="1"/>
</dbReference>
<keyword evidence="3" id="KW-1185">Reference proteome</keyword>
<dbReference type="Pfam" id="PF13649">
    <property type="entry name" value="Methyltransf_25"/>
    <property type="match status" value="1"/>
</dbReference>
<dbReference type="EC" id="2.1.-.-" evidence="2"/>
<keyword evidence="2" id="KW-0808">Transferase</keyword>
<evidence type="ECO:0000313" key="2">
    <source>
        <dbReference type="EMBL" id="MDQ9171743.1"/>
    </source>
</evidence>
<dbReference type="InterPro" id="IPR029063">
    <property type="entry name" value="SAM-dependent_MTases_sf"/>
</dbReference>
<keyword evidence="2" id="KW-0489">Methyltransferase</keyword>
<dbReference type="GO" id="GO:0008168">
    <property type="term" value="F:methyltransferase activity"/>
    <property type="evidence" value="ECO:0007669"/>
    <property type="project" value="UniProtKB-KW"/>
</dbReference>
<protein>
    <submittedName>
        <fullName evidence="2">Class I SAM-dependent methyltransferase</fullName>
        <ecNumber evidence="2">2.1.-.-</ecNumber>
    </submittedName>
</protein>
<dbReference type="RefSeq" id="WP_338437689.1">
    <property type="nucleotide sequence ID" value="NZ_JAUYVH010000012.1"/>
</dbReference>
<name>A0ABU1BTZ9_9BURK</name>
<feature type="domain" description="Methyltransferase" evidence="1">
    <location>
        <begin position="26"/>
        <end position="100"/>
    </location>
</feature>
<dbReference type="EMBL" id="JAUYVH010000012">
    <property type="protein sequence ID" value="MDQ9171743.1"/>
    <property type="molecule type" value="Genomic_DNA"/>
</dbReference>
<reference evidence="2 3" key="1">
    <citation type="submission" date="2023-08" db="EMBL/GenBank/DDBJ databases">
        <title>Oxalobacteraceae gen .nov., isolated from river sludge outside the plant.</title>
        <authorList>
            <person name="Zhao S.Y."/>
        </authorList>
    </citation>
    <scope>NUCLEOTIDE SEQUENCE [LARGE SCALE GENOMIC DNA]</scope>
    <source>
        <strain evidence="2 3">R-40</strain>
    </source>
</reference>
<gene>
    <name evidence="2" type="ORF">Q8A64_15115</name>
</gene>